<evidence type="ECO:0000313" key="1">
    <source>
        <dbReference type="EMBL" id="KAJ5201084.1"/>
    </source>
</evidence>
<dbReference type="EMBL" id="JAPQKQ010000004">
    <property type="protein sequence ID" value="KAJ5201084.1"/>
    <property type="molecule type" value="Genomic_DNA"/>
</dbReference>
<sequence length="74" mass="8596">RKKTPLSLLSTVLFDRDPDFVDRLEILKQIYESISKLGGVYPGLNRVSKRSRLERGSVVSETLELIYINWSRRS</sequence>
<dbReference type="Proteomes" id="UP001150942">
    <property type="component" value="Unassembled WGS sequence"/>
</dbReference>
<name>A0A9W9MGY9_9EURO</name>
<accession>A0A9W9MGY9</accession>
<dbReference type="AlphaFoldDB" id="A0A9W9MGY9"/>
<protein>
    <submittedName>
        <fullName evidence="1">Uncharacterized protein</fullName>
    </submittedName>
</protein>
<comment type="caution">
    <text evidence="1">The sequence shown here is derived from an EMBL/GenBank/DDBJ whole genome shotgun (WGS) entry which is preliminary data.</text>
</comment>
<proteinExistence type="predicted"/>
<keyword evidence="2" id="KW-1185">Reference proteome</keyword>
<reference evidence="1" key="2">
    <citation type="journal article" date="2023" name="IMA Fungus">
        <title>Comparative genomic study of the Penicillium genus elucidates a diverse pangenome and 15 lateral gene transfer events.</title>
        <authorList>
            <person name="Petersen C."/>
            <person name="Sorensen T."/>
            <person name="Nielsen M.R."/>
            <person name="Sondergaard T.E."/>
            <person name="Sorensen J.L."/>
            <person name="Fitzpatrick D.A."/>
            <person name="Frisvad J.C."/>
            <person name="Nielsen K.L."/>
        </authorList>
    </citation>
    <scope>NUCLEOTIDE SEQUENCE</scope>
    <source>
        <strain evidence="1">IBT 20477</strain>
    </source>
</reference>
<feature type="non-terminal residue" evidence="1">
    <location>
        <position position="74"/>
    </location>
</feature>
<evidence type="ECO:0000313" key="2">
    <source>
        <dbReference type="Proteomes" id="UP001150942"/>
    </source>
</evidence>
<organism evidence="1 2">
    <name type="scientific">Penicillium cf. viridicatum</name>
    <dbReference type="NCBI Taxonomy" id="2972119"/>
    <lineage>
        <taxon>Eukaryota</taxon>
        <taxon>Fungi</taxon>
        <taxon>Dikarya</taxon>
        <taxon>Ascomycota</taxon>
        <taxon>Pezizomycotina</taxon>
        <taxon>Eurotiomycetes</taxon>
        <taxon>Eurotiomycetidae</taxon>
        <taxon>Eurotiales</taxon>
        <taxon>Aspergillaceae</taxon>
        <taxon>Penicillium</taxon>
    </lineage>
</organism>
<reference evidence="1" key="1">
    <citation type="submission" date="2022-11" db="EMBL/GenBank/DDBJ databases">
        <authorList>
            <person name="Petersen C."/>
        </authorList>
    </citation>
    <scope>NUCLEOTIDE SEQUENCE</scope>
    <source>
        <strain evidence="1">IBT 20477</strain>
    </source>
</reference>
<gene>
    <name evidence="1" type="ORF">N7449_005887</name>
</gene>